<evidence type="ECO:0000256" key="4">
    <source>
        <dbReference type="ARBA" id="ARBA00022692"/>
    </source>
</evidence>
<dbReference type="PANTHER" id="PTHR23513:SF6">
    <property type="entry name" value="MAJOR FACILITATOR SUPERFAMILY ASSOCIATED DOMAIN-CONTAINING PROTEIN"/>
    <property type="match status" value="1"/>
</dbReference>
<evidence type="ECO:0000313" key="9">
    <source>
        <dbReference type="EMBL" id="KRN33608.1"/>
    </source>
</evidence>
<keyword evidence="3" id="KW-1003">Cell membrane</keyword>
<dbReference type="eggNOG" id="COG2814">
    <property type="taxonomic scope" value="Bacteria"/>
</dbReference>
<dbReference type="EMBL" id="JQAX01000001">
    <property type="protein sequence ID" value="KRN33608.1"/>
    <property type="molecule type" value="Genomic_DNA"/>
</dbReference>
<evidence type="ECO:0000313" key="10">
    <source>
        <dbReference type="Proteomes" id="UP000051296"/>
    </source>
</evidence>
<feature type="transmembrane region" description="Helical" evidence="7">
    <location>
        <begin position="114"/>
        <end position="133"/>
    </location>
</feature>
<gene>
    <name evidence="9" type="ORF">IV68_GL000415</name>
</gene>
<dbReference type="InterPro" id="IPR020846">
    <property type="entry name" value="MFS_dom"/>
</dbReference>
<feature type="transmembrane region" description="Helical" evidence="7">
    <location>
        <begin position="387"/>
        <end position="406"/>
    </location>
</feature>
<dbReference type="Gene3D" id="1.20.1250.20">
    <property type="entry name" value="MFS general substrate transporter like domains"/>
    <property type="match status" value="1"/>
</dbReference>
<dbReference type="InParanoid" id="A0A0R2FZH6"/>
<feature type="transmembrane region" description="Helical" evidence="7">
    <location>
        <begin position="267"/>
        <end position="288"/>
    </location>
</feature>
<feature type="transmembrane region" description="Helical" evidence="7">
    <location>
        <begin position="154"/>
        <end position="175"/>
    </location>
</feature>
<feature type="transmembrane region" description="Helical" evidence="7">
    <location>
        <begin position="89"/>
        <end position="108"/>
    </location>
</feature>
<dbReference type="FunCoup" id="A0A0R2FZH6">
    <property type="interactions" value="1"/>
</dbReference>
<dbReference type="CDD" id="cd06173">
    <property type="entry name" value="MFS_MefA_like"/>
    <property type="match status" value="1"/>
</dbReference>
<name>A0A0R2FZH6_9LACO</name>
<dbReference type="STRING" id="1123500.GCA_000420365_00089"/>
<feature type="transmembrane region" description="Helical" evidence="7">
    <location>
        <begin position="323"/>
        <end position="341"/>
    </location>
</feature>
<evidence type="ECO:0000256" key="2">
    <source>
        <dbReference type="ARBA" id="ARBA00022448"/>
    </source>
</evidence>
<evidence type="ECO:0000256" key="7">
    <source>
        <dbReference type="SAM" id="Phobius"/>
    </source>
</evidence>
<dbReference type="PATRIC" id="fig|1123500.6.peg.416"/>
<dbReference type="Proteomes" id="UP000051296">
    <property type="component" value="Unassembled WGS sequence"/>
</dbReference>
<keyword evidence="5 7" id="KW-1133">Transmembrane helix</keyword>
<feature type="transmembrane region" description="Helical" evidence="7">
    <location>
        <begin position="227"/>
        <end position="255"/>
    </location>
</feature>
<feature type="transmembrane region" description="Helical" evidence="7">
    <location>
        <begin position="187"/>
        <end position="206"/>
    </location>
</feature>
<accession>A0A0R2FZH6</accession>
<feature type="transmembrane region" description="Helical" evidence="7">
    <location>
        <begin position="58"/>
        <end position="77"/>
    </location>
</feature>
<dbReference type="PANTHER" id="PTHR23513">
    <property type="entry name" value="INTEGRAL MEMBRANE EFFLUX PROTEIN-RELATED"/>
    <property type="match status" value="1"/>
</dbReference>
<feature type="domain" description="Major facilitator superfamily (MFS) profile" evidence="8">
    <location>
        <begin position="1"/>
        <end position="410"/>
    </location>
</feature>
<evidence type="ECO:0000256" key="3">
    <source>
        <dbReference type="ARBA" id="ARBA00022475"/>
    </source>
</evidence>
<sequence length="417" mass="46153">MEAVFGMMNQDTGEQRQQRLANFSFPALASNFFSVFGEGVYRFGLNWFLVSTYGDARLLGWLTAFGFLVYLANDIYVGAVLDRFNRKHVLVLADLFGAAGLIILSIFLNPTDPQVWLLFMLTFIMNIDISYAYPAGRAILTDVIKKKALAKFNAWISAAFSAGQALGPLVGGLLLQMKWIDLRTFMLIYGGMVLMTALINMAIKAFPEEVTTEPEPFIQSLKSGFRYVYNQPVLFESVLLTVWSNACFEGFIVAMPFLIQESFHGSAGVYSTALTLAATAGILAGIVLAHFPQVNNLKTLYWDFYALGLVLVGAAFVNQLWALIAAIILNGYIRAAFVVKINTVRQQESAPAYLGRVFGVSFFATDACVPIVTVLLGYLVSQLGVTLLLWLGLGMLIGTLLIKYWCAKRRQAMDMHF</sequence>
<dbReference type="InterPro" id="IPR036259">
    <property type="entry name" value="MFS_trans_sf"/>
</dbReference>
<protein>
    <submittedName>
        <fullName evidence="9">Major facilitator superfamily permease</fullName>
    </submittedName>
</protein>
<keyword evidence="4 7" id="KW-0812">Transmembrane</keyword>
<evidence type="ECO:0000256" key="1">
    <source>
        <dbReference type="ARBA" id="ARBA00004651"/>
    </source>
</evidence>
<comment type="caution">
    <text evidence="9">The sequence shown here is derived from an EMBL/GenBank/DDBJ whole genome shotgun (WGS) entry which is preliminary data.</text>
</comment>
<organism evidence="9 10">
    <name type="scientific">Weissella halotolerans DSM 20190</name>
    <dbReference type="NCBI Taxonomy" id="1123500"/>
    <lineage>
        <taxon>Bacteria</taxon>
        <taxon>Bacillati</taxon>
        <taxon>Bacillota</taxon>
        <taxon>Bacilli</taxon>
        <taxon>Lactobacillales</taxon>
        <taxon>Lactobacillaceae</taxon>
        <taxon>Weissella</taxon>
    </lineage>
</organism>
<proteinExistence type="predicted"/>
<evidence type="ECO:0000256" key="5">
    <source>
        <dbReference type="ARBA" id="ARBA00022989"/>
    </source>
</evidence>
<evidence type="ECO:0000259" key="8">
    <source>
        <dbReference type="PROSITE" id="PS50850"/>
    </source>
</evidence>
<keyword evidence="6 7" id="KW-0472">Membrane</keyword>
<keyword evidence="10" id="KW-1185">Reference proteome</keyword>
<dbReference type="SUPFAM" id="SSF103473">
    <property type="entry name" value="MFS general substrate transporter"/>
    <property type="match status" value="1"/>
</dbReference>
<comment type="subcellular location">
    <subcellularLocation>
        <location evidence="1">Cell membrane</location>
        <topology evidence="1">Multi-pass membrane protein</topology>
    </subcellularLocation>
</comment>
<dbReference type="GO" id="GO:0022857">
    <property type="term" value="F:transmembrane transporter activity"/>
    <property type="evidence" value="ECO:0007669"/>
    <property type="project" value="InterPro"/>
</dbReference>
<dbReference type="GO" id="GO:0005886">
    <property type="term" value="C:plasma membrane"/>
    <property type="evidence" value="ECO:0007669"/>
    <property type="project" value="UniProtKB-SubCell"/>
</dbReference>
<feature type="transmembrane region" description="Helical" evidence="7">
    <location>
        <begin position="353"/>
        <end position="381"/>
    </location>
</feature>
<evidence type="ECO:0000256" key="6">
    <source>
        <dbReference type="ARBA" id="ARBA00023136"/>
    </source>
</evidence>
<dbReference type="AlphaFoldDB" id="A0A0R2FZH6"/>
<keyword evidence="2" id="KW-0813">Transport</keyword>
<dbReference type="Pfam" id="PF07690">
    <property type="entry name" value="MFS_1"/>
    <property type="match status" value="1"/>
</dbReference>
<feature type="transmembrane region" description="Helical" evidence="7">
    <location>
        <begin position="20"/>
        <end position="38"/>
    </location>
</feature>
<dbReference type="InterPro" id="IPR011701">
    <property type="entry name" value="MFS"/>
</dbReference>
<feature type="transmembrane region" description="Helical" evidence="7">
    <location>
        <begin position="300"/>
        <end position="317"/>
    </location>
</feature>
<dbReference type="PROSITE" id="PS50850">
    <property type="entry name" value="MFS"/>
    <property type="match status" value="1"/>
</dbReference>
<reference evidence="9 10" key="1">
    <citation type="journal article" date="2015" name="Genome Announc.">
        <title>Expanding the biotechnology potential of lactobacilli through comparative genomics of 213 strains and associated genera.</title>
        <authorList>
            <person name="Sun Z."/>
            <person name="Harris H.M."/>
            <person name="McCann A."/>
            <person name="Guo C."/>
            <person name="Argimon S."/>
            <person name="Zhang W."/>
            <person name="Yang X."/>
            <person name="Jeffery I.B."/>
            <person name="Cooney J.C."/>
            <person name="Kagawa T.F."/>
            <person name="Liu W."/>
            <person name="Song Y."/>
            <person name="Salvetti E."/>
            <person name="Wrobel A."/>
            <person name="Rasinkangas P."/>
            <person name="Parkhill J."/>
            <person name="Rea M.C."/>
            <person name="O'Sullivan O."/>
            <person name="Ritari J."/>
            <person name="Douillard F.P."/>
            <person name="Paul Ross R."/>
            <person name="Yang R."/>
            <person name="Briner A.E."/>
            <person name="Felis G.E."/>
            <person name="de Vos W.M."/>
            <person name="Barrangou R."/>
            <person name="Klaenhammer T.R."/>
            <person name="Caufield P.W."/>
            <person name="Cui Y."/>
            <person name="Zhang H."/>
            <person name="O'Toole P.W."/>
        </authorList>
    </citation>
    <scope>NUCLEOTIDE SEQUENCE [LARGE SCALE GENOMIC DNA]</scope>
    <source>
        <strain evidence="9 10">DSM 20190</strain>
    </source>
</reference>